<evidence type="ECO:0000313" key="2">
    <source>
        <dbReference type="Proteomes" id="UP000503264"/>
    </source>
</evidence>
<name>A0A6G5QH15_9BACT</name>
<reference evidence="1 2" key="1">
    <citation type="submission" date="2016-07" db="EMBL/GenBank/DDBJ databases">
        <title>Comparative genomics of the Campylobacter concisus group.</title>
        <authorList>
            <person name="Miller W.G."/>
            <person name="Yee E."/>
            <person name="Chapman M.H."/>
            <person name="Huynh S."/>
            <person name="Bono J.L."/>
            <person name="On S.L.W."/>
            <person name="StLeger J."/>
            <person name="Foster G."/>
            <person name="Parker C.T."/>
        </authorList>
    </citation>
    <scope>NUCLEOTIDE SEQUENCE [LARGE SCALE GENOMIC DNA]</scope>
    <source>
        <strain evidence="1 2">CCUG 21559</strain>
    </source>
</reference>
<protein>
    <submittedName>
        <fullName evidence="1">Uncharacterized protein</fullName>
    </submittedName>
</protein>
<dbReference type="Proteomes" id="UP000503264">
    <property type="component" value="Chromosome"/>
</dbReference>
<organism evidence="1 2">
    <name type="scientific">Campylobacter mucosalis CCUG 21559</name>
    <dbReference type="NCBI Taxonomy" id="1032067"/>
    <lineage>
        <taxon>Bacteria</taxon>
        <taxon>Pseudomonadati</taxon>
        <taxon>Campylobacterota</taxon>
        <taxon>Epsilonproteobacteria</taxon>
        <taxon>Campylobacterales</taxon>
        <taxon>Campylobacteraceae</taxon>
        <taxon>Campylobacter</taxon>
    </lineage>
</organism>
<proteinExistence type="predicted"/>
<evidence type="ECO:0000313" key="1">
    <source>
        <dbReference type="EMBL" id="QCD44867.1"/>
    </source>
</evidence>
<accession>A0A6G5QH15</accession>
<dbReference type="AlphaFoldDB" id="A0A6G5QH15"/>
<sequence length="141" mass="16536">MGKNLGDYAVEVVEIVVKECIPLAKALVCTLYKSETDLLLYGIDKYTYERFKIRIDDFAYEEKKLSEEKKKSFYEEIDRKNMNILVDLFEKARISTYDLHAKILAKLYSNLIQNSKLNYYEHALLANISSLSDLDFEYFTS</sequence>
<dbReference type="EMBL" id="CP012542">
    <property type="protein sequence ID" value="QCD44867.1"/>
    <property type="molecule type" value="Genomic_DNA"/>
</dbReference>
<gene>
    <name evidence="1" type="ORF">CMUC_1087</name>
</gene>
<keyword evidence="2" id="KW-1185">Reference proteome</keyword>
<dbReference type="RefSeq" id="WP_171993805.1">
    <property type="nucleotide sequence ID" value="NZ_CP012542.1"/>
</dbReference>